<evidence type="ECO:0000313" key="2">
    <source>
        <dbReference type="Proteomes" id="UP001597319"/>
    </source>
</evidence>
<dbReference type="Proteomes" id="UP001597319">
    <property type="component" value="Unassembled WGS sequence"/>
</dbReference>
<protein>
    <recommendedName>
        <fullName evidence="3">Bacteriocin</fullName>
    </recommendedName>
</protein>
<organism evidence="1 2">
    <name type="scientific">Aquimarina rubra</name>
    <dbReference type="NCBI Taxonomy" id="1920033"/>
    <lineage>
        <taxon>Bacteria</taxon>
        <taxon>Pseudomonadati</taxon>
        <taxon>Bacteroidota</taxon>
        <taxon>Flavobacteriia</taxon>
        <taxon>Flavobacteriales</taxon>
        <taxon>Flavobacteriaceae</taxon>
        <taxon>Aquimarina</taxon>
    </lineage>
</organism>
<dbReference type="EMBL" id="JBHULE010000019">
    <property type="protein sequence ID" value="MFD2563750.1"/>
    <property type="molecule type" value="Genomic_DNA"/>
</dbReference>
<name>A0ABW5LG45_9FLAO</name>
<comment type="caution">
    <text evidence="1">The sequence shown here is derived from an EMBL/GenBank/DDBJ whole genome shotgun (WGS) entry which is preliminary data.</text>
</comment>
<keyword evidence="2" id="KW-1185">Reference proteome</keyword>
<dbReference type="RefSeq" id="WP_378293450.1">
    <property type="nucleotide sequence ID" value="NZ_JBHULE010000019.1"/>
</dbReference>
<accession>A0ABW5LG45</accession>
<reference evidence="2" key="1">
    <citation type="journal article" date="2019" name="Int. J. Syst. Evol. Microbiol.">
        <title>The Global Catalogue of Microorganisms (GCM) 10K type strain sequencing project: providing services to taxonomists for standard genome sequencing and annotation.</title>
        <authorList>
            <consortium name="The Broad Institute Genomics Platform"/>
            <consortium name="The Broad Institute Genome Sequencing Center for Infectious Disease"/>
            <person name="Wu L."/>
            <person name="Ma J."/>
        </authorList>
    </citation>
    <scope>NUCLEOTIDE SEQUENCE [LARGE SCALE GENOMIC DNA]</scope>
    <source>
        <strain evidence="2">KCTC 52274</strain>
    </source>
</reference>
<proteinExistence type="predicted"/>
<gene>
    <name evidence="1" type="ORF">ACFSR1_13805</name>
</gene>
<sequence>MKKSLLSLGKLLSKSEQKHVVGGIAITHYDPNCDLYEGQIRPGCPCVQGSACMTVNYERGVPVSGICQGEVCVAT</sequence>
<evidence type="ECO:0000313" key="1">
    <source>
        <dbReference type="EMBL" id="MFD2563750.1"/>
    </source>
</evidence>
<evidence type="ECO:0008006" key="3">
    <source>
        <dbReference type="Google" id="ProtNLM"/>
    </source>
</evidence>